<dbReference type="Gene3D" id="3.40.50.850">
    <property type="entry name" value="Isochorismatase-like"/>
    <property type="match status" value="1"/>
</dbReference>
<dbReference type="EMBL" id="JBAHVJ010000013">
    <property type="protein sequence ID" value="MEJ4100866.1"/>
    <property type="molecule type" value="Genomic_DNA"/>
</dbReference>
<comment type="pathway">
    <text evidence="1">Siderophore biosynthesis.</text>
</comment>
<dbReference type="InterPro" id="IPR050272">
    <property type="entry name" value="Isochorismatase-like_hydrls"/>
</dbReference>
<gene>
    <name evidence="6" type="ORF">V5S96_10940</name>
</gene>
<dbReference type="InterPro" id="IPR036380">
    <property type="entry name" value="Isochorismatase-like_sf"/>
</dbReference>
<keyword evidence="3" id="KW-0378">Hydrolase</keyword>
<dbReference type="EC" id="3.3.2.1" evidence="2"/>
<dbReference type="PROSITE" id="PS50075">
    <property type="entry name" value="CARRIER"/>
    <property type="match status" value="1"/>
</dbReference>
<dbReference type="InterPro" id="IPR009081">
    <property type="entry name" value="PP-bd_ACP"/>
</dbReference>
<proteinExistence type="predicted"/>
<dbReference type="Pfam" id="PF00857">
    <property type="entry name" value="Isochorismatase"/>
    <property type="match status" value="1"/>
</dbReference>
<feature type="domain" description="Carrier" evidence="5">
    <location>
        <begin position="217"/>
        <end position="291"/>
    </location>
</feature>
<evidence type="ECO:0000256" key="2">
    <source>
        <dbReference type="ARBA" id="ARBA00012100"/>
    </source>
</evidence>
<dbReference type="Proteomes" id="UP001359781">
    <property type="component" value="Unassembled WGS sequence"/>
</dbReference>
<dbReference type="Gene3D" id="1.10.1200.10">
    <property type="entry name" value="ACP-like"/>
    <property type="match status" value="1"/>
</dbReference>
<dbReference type="PRINTS" id="PR01398">
    <property type="entry name" value="ISCHRISMTASE"/>
</dbReference>
<dbReference type="InterPro" id="IPR000868">
    <property type="entry name" value="Isochorismatase-like_dom"/>
</dbReference>
<evidence type="ECO:0000256" key="4">
    <source>
        <dbReference type="ARBA" id="ARBA00048590"/>
    </source>
</evidence>
<dbReference type="PANTHER" id="PTHR43540">
    <property type="entry name" value="PEROXYUREIDOACRYLATE/UREIDOACRYLATE AMIDOHYDROLASE-RELATED"/>
    <property type="match status" value="1"/>
</dbReference>
<dbReference type="SUPFAM" id="SSF52499">
    <property type="entry name" value="Isochorismatase-like hydrolases"/>
    <property type="match status" value="1"/>
</dbReference>
<evidence type="ECO:0000256" key="3">
    <source>
        <dbReference type="ARBA" id="ARBA00022801"/>
    </source>
</evidence>
<dbReference type="InterPro" id="IPR036736">
    <property type="entry name" value="ACP-like_sf"/>
</dbReference>
<evidence type="ECO:0000313" key="6">
    <source>
        <dbReference type="EMBL" id="MEJ4100866.1"/>
    </source>
</evidence>
<dbReference type="InterPro" id="IPR016291">
    <property type="entry name" value="Isochorismatase"/>
</dbReference>
<comment type="catalytic activity">
    <reaction evidence="4">
        <text>isochorismate + H2O = (2S,3S)-2,3-dihydroxy-2,3-dihydrobenzoate + pyruvate</text>
        <dbReference type="Rhea" id="RHEA:11112"/>
        <dbReference type="ChEBI" id="CHEBI:15361"/>
        <dbReference type="ChEBI" id="CHEBI:15377"/>
        <dbReference type="ChEBI" id="CHEBI:29780"/>
        <dbReference type="ChEBI" id="CHEBI:58764"/>
        <dbReference type="EC" id="3.3.2.1"/>
    </reaction>
</comment>
<name>A0ABU8P2X6_9CORY</name>
<accession>A0ABU8P2X6</accession>
<dbReference type="PIRSF" id="PIRSF001111">
    <property type="entry name" value="Isochorismatase"/>
    <property type="match status" value="1"/>
</dbReference>
<evidence type="ECO:0000256" key="1">
    <source>
        <dbReference type="ARBA" id="ARBA00004924"/>
    </source>
</evidence>
<evidence type="ECO:0000313" key="7">
    <source>
        <dbReference type="Proteomes" id="UP001359781"/>
    </source>
</evidence>
<organism evidence="6 7">
    <name type="scientific">Corynebacterium mastitidis</name>
    <dbReference type="NCBI Taxonomy" id="161890"/>
    <lineage>
        <taxon>Bacteria</taxon>
        <taxon>Bacillati</taxon>
        <taxon>Actinomycetota</taxon>
        <taxon>Actinomycetes</taxon>
        <taxon>Mycobacteriales</taxon>
        <taxon>Corynebacteriaceae</taxon>
        <taxon>Corynebacterium</taxon>
    </lineage>
</organism>
<dbReference type="RefSeq" id="WP_337891000.1">
    <property type="nucleotide sequence ID" value="NZ_JBAHVI010000012.1"/>
</dbReference>
<sequence length="294" mass="31973">MPQSLPDSIAYAMPAAPEDSAARWGIEPGRSALLIHDMQRHFLRPFARGQEPAASLVANVARLRDAARAAGIPVFYTAQSAEQSERERGLLSDVWGPGLVGQPEAAEIVPGLEPEEGDVVLTKRRYSAFARADLEERLRSTGRDQLVIVGVYANIGCAVTAADAFMRDIQPFLVADAVADFSLEEHRRAVEWVAGRAGVAPDTAGVLAAWAAAAEPGAGGVDLRALLEEVLGEDLSDLDEREDRLDDWGLDSVRLMTMITRLRESGVDVSFEEIPEETTFSELSELVRSYLEEE</sequence>
<dbReference type="PANTHER" id="PTHR43540:SF3">
    <property type="entry name" value="ENTEROBACTIN SYNTHASE COMPONENT B"/>
    <property type="match status" value="1"/>
</dbReference>
<dbReference type="SUPFAM" id="SSF47336">
    <property type="entry name" value="ACP-like"/>
    <property type="match status" value="1"/>
</dbReference>
<comment type="caution">
    <text evidence="6">The sequence shown here is derived from an EMBL/GenBank/DDBJ whole genome shotgun (WGS) entry which is preliminary data.</text>
</comment>
<keyword evidence="7" id="KW-1185">Reference proteome</keyword>
<evidence type="ECO:0000259" key="5">
    <source>
        <dbReference type="PROSITE" id="PS50075"/>
    </source>
</evidence>
<dbReference type="Pfam" id="PF00550">
    <property type="entry name" value="PP-binding"/>
    <property type="match status" value="1"/>
</dbReference>
<reference evidence="6 7" key="1">
    <citation type="submission" date="2024-02" db="EMBL/GenBank/DDBJ databases">
        <title>Whole genome sequencing and characterization of Corynebacterium isolated from the ocular surface of dry eye disease sufferers.</title>
        <authorList>
            <person name="Naqvi M."/>
        </authorList>
    </citation>
    <scope>NUCLEOTIDE SEQUENCE [LARGE SCALE GENOMIC DNA]</scope>
    <source>
        <strain evidence="6 7">PCRF</strain>
    </source>
</reference>
<protein>
    <recommendedName>
        <fullName evidence="2">isochorismatase</fullName>
        <ecNumber evidence="2">3.3.2.1</ecNumber>
    </recommendedName>
</protein>